<evidence type="ECO:0000313" key="2">
    <source>
        <dbReference type="EMBL" id="MBB6003308.1"/>
    </source>
</evidence>
<dbReference type="InterPro" id="IPR014756">
    <property type="entry name" value="Ig_E-set"/>
</dbReference>
<dbReference type="PROSITE" id="PS51166">
    <property type="entry name" value="CBM20"/>
    <property type="match status" value="1"/>
</dbReference>
<dbReference type="CDD" id="cd07184">
    <property type="entry name" value="E_set_Isoamylase_like_N"/>
    <property type="match status" value="1"/>
</dbReference>
<name>A0A841ERK5_9BACT</name>
<accession>A0A841ERK5</accession>
<dbReference type="RefSeq" id="WP_184133698.1">
    <property type="nucleotide sequence ID" value="NZ_JACHKT010000011.1"/>
</dbReference>
<dbReference type="Pfam" id="PF16561">
    <property type="entry name" value="AMPK1_CBM"/>
    <property type="match status" value="1"/>
</dbReference>
<dbReference type="SUPFAM" id="SSF81296">
    <property type="entry name" value="E set domains"/>
    <property type="match status" value="1"/>
</dbReference>
<dbReference type="InterPro" id="IPR002044">
    <property type="entry name" value="CBM20"/>
</dbReference>
<dbReference type="Proteomes" id="UP000524404">
    <property type="component" value="Unassembled WGS sequence"/>
</dbReference>
<keyword evidence="3" id="KW-1185">Reference proteome</keyword>
<sequence length="100" mass="11164">MALTKQYSKSKPVCKVTFALPAETVNGAKKVSLLGDFNEWNPTALKKQKDGTFKASVELEVGKEFAFRYLVDNDIWLNDEEADKFVPTGVSYDENSVVVL</sequence>
<proteinExistence type="predicted"/>
<evidence type="ECO:0000259" key="1">
    <source>
        <dbReference type="PROSITE" id="PS51166"/>
    </source>
</evidence>
<dbReference type="AlphaFoldDB" id="A0A841ERK5"/>
<protein>
    <submittedName>
        <fullName evidence="2">1,4-alpha-glucan branching enzyme</fullName>
    </submittedName>
</protein>
<feature type="domain" description="CBM20" evidence="1">
    <location>
        <begin position="8"/>
        <end position="100"/>
    </location>
</feature>
<reference evidence="2 3" key="1">
    <citation type="submission" date="2020-08" db="EMBL/GenBank/DDBJ databases">
        <title>Functional genomics of gut bacteria from endangered species of beetles.</title>
        <authorList>
            <person name="Carlos-Shanley C."/>
        </authorList>
    </citation>
    <scope>NUCLEOTIDE SEQUENCE [LARGE SCALE GENOMIC DNA]</scope>
    <source>
        <strain evidence="2 3">S00070</strain>
    </source>
</reference>
<dbReference type="GO" id="GO:2001070">
    <property type="term" value="F:starch binding"/>
    <property type="evidence" value="ECO:0007669"/>
    <property type="project" value="InterPro"/>
</dbReference>
<dbReference type="EMBL" id="JACHKT010000011">
    <property type="protein sequence ID" value="MBB6003308.1"/>
    <property type="molecule type" value="Genomic_DNA"/>
</dbReference>
<dbReference type="Gene3D" id="2.60.40.10">
    <property type="entry name" value="Immunoglobulins"/>
    <property type="match status" value="1"/>
</dbReference>
<evidence type="ECO:0000313" key="3">
    <source>
        <dbReference type="Proteomes" id="UP000524404"/>
    </source>
</evidence>
<comment type="caution">
    <text evidence="2">The sequence shown here is derived from an EMBL/GenBank/DDBJ whole genome shotgun (WGS) entry which is preliminary data.</text>
</comment>
<organism evidence="2 3">
    <name type="scientific">Arcicella rosea</name>
    <dbReference type="NCBI Taxonomy" id="502909"/>
    <lineage>
        <taxon>Bacteria</taxon>
        <taxon>Pseudomonadati</taxon>
        <taxon>Bacteroidota</taxon>
        <taxon>Cytophagia</taxon>
        <taxon>Cytophagales</taxon>
        <taxon>Flectobacillaceae</taxon>
        <taxon>Arcicella</taxon>
    </lineage>
</organism>
<dbReference type="InterPro" id="IPR032640">
    <property type="entry name" value="AMPK1_CBM"/>
</dbReference>
<dbReference type="InterPro" id="IPR013783">
    <property type="entry name" value="Ig-like_fold"/>
</dbReference>
<gene>
    <name evidence="2" type="ORF">HNP25_001961</name>
</gene>